<evidence type="ECO:0000256" key="6">
    <source>
        <dbReference type="ARBA" id="ARBA00023136"/>
    </source>
</evidence>
<evidence type="ECO:0000256" key="3">
    <source>
        <dbReference type="ARBA" id="ARBA00022452"/>
    </source>
</evidence>
<keyword evidence="5 9" id="KW-0798">TonB box</keyword>
<dbReference type="PANTHER" id="PTHR30069">
    <property type="entry name" value="TONB-DEPENDENT OUTER MEMBRANE RECEPTOR"/>
    <property type="match status" value="1"/>
</dbReference>
<dbReference type="SUPFAM" id="SSF56935">
    <property type="entry name" value="Porins"/>
    <property type="match status" value="1"/>
</dbReference>
<dbReference type="Gene3D" id="2.60.40.1120">
    <property type="entry name" value="Carboxypeptidase-like, regulatory domain"/>
    <property type="match status" value="1"/>
</dbReference>
<comment type="caution">
    <text evidence="12">The sequence shown here is derived from an EMBL/GenBank/DDBJ whole genome shotgun (WGS) entry which is preliminary data.</text>
</comment>
<evidence type="ECO:0000259" key="10">
    <source>
        <dbReference type="Pfam" id="PF00593"/>
    </source>
</evidence>
<comment type="subcellular location">
    <subcellularLocation>
        <location evidence="1 8">Cell outer membrane</location>
        <topology evidence="1 8">Multi-pass membrane protein</topology>
    </subcellularLocation>
</comment>
<keyword evidence="2 8" id="KW-0813">Transport</keyword>
<keyword evidence="3 8" id="KW-1134">Transmembrane beta strand</keyword>
<proteinExistence type="inferred from homology"/>
<evidence type="ECO:0000256" key="2">
    <source>
        <dbReference type="ARBA" id="ARBA00022448"/>
    </source>
</evidence>
<dbReference type="Gene3D" id="2.40.170.20">
    <property type="entry name" value="TonB-dependent receptor, beta-barrel domain"/>
    <property type="match status" value="1"/>
</dbReference>
<dbReference type="Proteomes" id="UP001497416">
    <property type="component" value="Unassembled WGS sequence"/>
</dbReference>
<keyword evidence="6 8" id="KW-0472">Membrane</keyword>
<protein>
    <submittedName>
        <fullName evidence="12">Iron complex outermembrane recepter protein</fullName>
    </submittedName>
</protein>
<organism evidence="12 13">
    <name type="scientific">Tenacibaculum platacis</name>
    <dbReference type="NCBI Taxonomy" id="3137852"/>
    <lineage>
        <taxon>Bacteria</taxon>
        <taxon>Pseudomonadati</taxon>
        <taxon>Bacteroidota</taxon>
        <taxon>Flavobacteriia</taxon>
        <taxon>Flavobacteriales</taxon>
        <taxon>Flavobacteriaceae</taxon>
        <taxon>Tenacibaculum</taxon>
    </lineage>
</organism>
<evidence type="ECO:0000313" key="13">
    <source>
        <dbReference type="Proteomes" id="UP001497416"/>
    </source>
</evidence>
<dbReference type="InterPro" id="IPR012910">
    <property type="entry name" value="Plug_dom"/>
</dbReference>
<dbReference type="Pfam" id="PF13715">
    <property type="entry name" value="CarbopepD_reg_2"/>
    <property type="match status" value="1"/>
</dbReference>
<evidence type="ECO:0000256" key="4">
    <source>
        <dbReference type="ARBA" id="ARBA00022692"/>
    </source>
</evidence>
<dbReference type="Pfam" id="PF07715">
    <property type="entry name" value="Plug"/>
    <property type="match status" value="1"/>
</dbReference>
<reference evidence="12 13" key="1">
    <citation type="submission" date="2024-05" db="EMBL/GenBank/DDBJ databases">
        <authorList>
            <person name="Duchaud E."/>
        </authorList>
    </citation>
    <scope>NUCLEOTIDE SEQUENCE [LARGE SCALE GENOMIC DNA]</scope>
    <source>
        <strain evidence="12">Ena-SAMPLE-TAB-13-05-2024-13:56:06:370-140302</strain>
    </source>
</reference>
<dbReference type="CDD" id="cd01347">
    <property type="entry name" value="ligand_gated_channel"/>
    <property type="match status" value="1"/>
</dbReference>
<dbReference type="InterPro" id="IPR000531">
    <property type="entry name" value="Beta-barrel_TonB"/>
</dbReference>
<dbReference type="PANTHER" id="PTHR30069:SF57">
    <property type="entry name" value="TONB-DEPENDENT RECEPTOR"/>
    <property type="match status" value="1"/>
</dbReference>
<dbReference type="InterPro" id="IPR036942">
    <property type="entry name" value="Beta-barrel_TonB_sf"/>
</dbReference>
<evidence type="ECO:0000259" key="11">
    <source>
        <dbReference type="Pfam" id="PF07715"/>
    </source>
</evidence>
<dbReference type="InterPro" id="IPR008969">
    <property type="entry name" value="CarboxyPept-like_regulatory"/>
</dbReference>
<dbReference type="PROSITE" id="PS52016">
    <property type="entry name" value="TONB_DEPENDENT_REC_3"/>
    <property type="match status" value="1"/>
</dbReference>
<evidence type="ECO:0000256" key="8">
    <source>
        <dbReference type="PROSITE-ProRule" id="PRU01360"/>
    </source>
</evidence>
<evidence type="ECO:0000256" key="5">
    <source>
        <dbReference type="ARBA" id="ARBA00023077"/>
    </source>
</evidence>
<dbReference type="Pfam" id="PF00593">
    <property type="entry name" value="TonB_dep_Rec_b-barrel"/>
    <property type="match status" value="1"/>
</dbReference>
<comment type="similarity">
    <text evidence="8 9">Belongs to the TonB-dependent receptor family.</text>
</comment>
<evidence type="ECO:0000313" key="12">
    <source>
        <dbReference type="EMBL" id="CAL2078701.1"/>
    </source>
</evidence>
<dbReference type="EMBL" id="CAXIXY010000003">
    <property type="protein sequence ID" value="CAL2078701.1"/>
    <property type="molecule type" value="Genomic_DNA"/>
</dbReference>
<gene>
    <name evidence="12" type="ORF">T190607A01A_10740</name>
</gene>
<sequence>MRQIYFRIKEMKSFLQTVFLFVTLIGYGQTIKGKVTFNNEPQEFVSVYTKDKSQGTITNDKGEYTLTLNQPKATIIFQSVGFKLIEKEISFNGSETKTLDITLQEDLLGLDQVVVSATRSYLNRKVAPVIVTVTDAKLLEATQSVSLSEGLNFQPGLRMETNCQNCGFSQVRINGLDGAYSQILVDSRPIFSALNGVYGLDQIPANIIQRIEVVRGGGSALYGANAIAGTINIITKDPIDNTFQVGQNVSLIKGETLDVATTINGTVVNDEASAGLTYFGMYRNRNPYDYDGDSFTELTKLETQTFGFKGYIKPSDNTRLTAEFNSISEFRRGGNKLGLQPFESDVAEQIDSDVLTGGLTFESSINEGKQHFSAYVSTSRSKNKNYYGGGEDLVAQNGEVLGFGNSRDETWVLGSQYAHKLSDFLGGKGNFTGGIEFKYDKMKDEKPGFNAFVNQTLRTYGLYAQQEWTINKQWKVLGGLRADIHNLTDESVIFNPRLNVMYFANENSRFRASYAKGFRAPQVFTEDLHAQIAAGEVLTVRVDRSNLVSETSHSFTGSFDWNKSLTEGEVSFTLEAFYTKIVNPFILEQLNNLIWEKRNGDNAHVKGINIETKYAPNEKWILQAGATIQEGKFDKPVQWSDDPNISLENADNFFKSPNFYGNFIATYAPNKKFQNNVSAVYTGSMYVPHLAGFIAEDRLEKTTDFLELNVKSSYDFSLDKHNHSTLRISGGVQNIFDSYQQDFDQGADRDANYIYGPSRPRTLFIGLKFINN</sequence>
<feature type="domain" description="TonB-dependent receptor plug" evidence="11">
    <location>
        <begin position="127"/>
        <end position="230"/>
    </location>
</feature>
<evidence type="ECO:0000256" key="7">
    <source>
        <dbReference type="ARBA" id="ARBA00023237"/>
    </source>
</evidence>
<dbReference type="InterPro" id="IPR039426">
    <property type="entry name" value="TonB-dep_rcpt-like"/>
</dbReference>
<accession>A0ABM9NTR8</accession>
<keyword evidence="13" id="KW-1185">Reference proteome</keyword>
<keyword evidence="4 8" id="KW-0812">Transmembrane</keyword>
<name>A0ABM9NTR8_9FLAO</name>
<dbReference type="SUPFAM" id="SSF49464">
    <property type="entry name" value="Carboxypeptidase regulatory domain-like"/>
    <property type="match status" value="1"/>
</dbReference>
<dbReference type="InterPro" id="IPR037066">
    <property type="entry name" value="Plug_dom_sf"/>
</dbReference>
<evidence type="ECO:0000256" key="9">
    <source>
        <dbReference type="RuleBase" id="RU003357"/>
    </source>
</evidence>
<dbReference type="Gene3D" id="2.170.130.10">
    <property type="entry name" value="TonB-dependent receptor, plug domain"/>
    <property type="match status" value="1"/>
</dbReference>
<evidence type="ECO:0000256" key="1">
    <source>
        <dbReference type="ARBA" id="ARBA00004571"/>
    </source>
</evidence>
<feature type="domain" description="TonB-dependent receptor-like beta-barrel" evidence="10">
    <location>
        <begin position="310"/>
        <end position="735"/>
    </location>
</feature>
<keyword evidence="7 8" id="KW-0998">Cell outer membrane</keyword>